<name>A0A0D9QCP5_PLAFR</name>
<protein>
    <recommendedName>
        <fullName evidence="2">Schizont-infected cell agglutination extracellular alpha domain-containing protein</fullName>
    </recommendedName>
</protein>
<evidence type="ECO:0000313" key="4">
    <source>
        <dbReference type="Proteomes" id="UP000054561"/>
    </source>
</evidence>
<feature type="domain" description="Schizont-infected cell agglutination extracellular alpha" evidence="2">
    <location>
        <begin position="8"/>
        <end position="137"/>
    </location>
</feature>
<reference evidence="3 4" key="1">
    <citation type="submission" date="2014-03" db="EMBL/GenBank/DDBJ databases">
        <title>The Genome Sequence of Plasmodium fragile nilgiri.</title>
        <authorList>
            <consortium name="The Broad Institute Genomics Platform"/>
            <consortium name="The Broad Institute Genome Sequencing Center for Infectious Disease"/>
            <person name="Neafsey D."/>
            <person name="Duraisingh M."/>
            <person name="Young S.K."/>
            <person name="Zeng Q."/>
            <person name="Gargeya S."/>
            <person name="Abouelleil A."/>
            <person name="Alvarado L."/>
            <person name="Chapman S.B."/>
            <person name="Gainer-Dewar J."/>
            <person name="Goldberg J."/>
            <person name="Griggs A."/>
            <person name="Gujja S."/>
            <person name="Hansen M."/>
            <person name="Howarth C."/>
            <person name="Imamovic A."/>
            <person name="Larimer J."/>
            <person name="Pearson M."/>
            <person name="Poon T.W."/>
            <person name="Priest M."/>
            <person name="Roberts A."/>
            <person name="Saif S."/>
            <person name="Shea T."/>
            <person name="Sykes S."/>
            <person name="Wortman J."/>
            <person name="Nusbaum C."/>
            <person name="Birren B."/>
        </authorList>
    </citation>
    <scope>NUCLEOTIDE SEQUENCE [LARGE SCALE GENOMIC DNA]</scope>
    <source>
        <strain evidence="4">nilgiri</strain>
    </source>
</reference>
<feature type="non-terminal residue" evidence="3">
    <location>
        <position position="294"/>
    </location>
</feature>
<dbReference type="VEuPathDB" id="PlasmoDB:AK88_05589"/>
<evidence type="ECO:0000259" key="2">
    <source>
        <dbReference type="Pfam" id="PF12887"/>
    </source>
</evidence>
<evidence type="ECO:0000313" key="3">
    <source>
        <dbReference type="EMBL" id="KJP84778.1"/>
    </source>
</evidence>
<feature type="region of interest" description="Disordered" evidence="1">
    <location>
        <begin position="265"/>
        <end position="294"/>
    </location>
</feature>
<dbReference type="InterPro" id="IPR024290">
    <property type="entry name" value="SICA_extracell_a"/>
</dbReference>
<sequence>MSAANLAQLLAQWVRKAGIDDQDTYQEAVWNKTKDVMKEFVEYMEGQEMISYAANCDNAGWEHSGLKPGQHGVGQKVGDKIVCVLMVGALFFMNWGTRPERHRQKEDDISENIREHLRCIIAHMFSAVLNESVCKSQWGTNYAWHTVKEMDTGKGGVLGGLIERGICGRDVVAQGKIQQLELNAAVKAWLGQNKKLQQRLNNVKGTAACQTKWQPGWKIEDFLKGENNGDTTGSQIVQIVHGLQDTMTEIFKDIGKQAAETIQNRAQAKKDNLATDDKNQQTATKPATSSKAPS</sequence>
<proteinExistence type="predicted"/>
<dbReference type="RefSeq" id="XP_012338614.1">
    <property type="nucleotide sequence ID" value="XM_012483191.1"/>
</dbReference>
<dbReference type="AlphaFoldDB" id="A0A0D9QCP5"/>
<feature type="compositionally biased region" description="Polar residues" evidence="1">
    <location>
        <begin position="280"/>
        <end position="294"/>
    </location>
</feature>
<accession>A0A0D9QCP5</accession>
<dbReference type="EMBL" id="KQ001797">
    <property type="protein sequence ID" value="KJP84778.1"/>
    <property type="molecule type" value="Genomic_DNA"/>
</dbReference>
<dbReference type="Pfam" id="PF12887">
    <property type="entry name" value="SICA_alpha"/>
    <property type="match status" value="1"/>
</dbReference>
<gene>
    <name evidence="3" type="ORF">AK88_05589</name>
</gene>
<keyword evidence="4" id="KW-1185">Reference proteome</keyword>
<feature type="compositionally biased region" description="Basic and acidic residues" evidence="1">
    <location>
        <begin position="268"/>
        <end position="279"/>
    </location>
</feature>
<organism evidence="3 4">
    <name type="scientific">Plasmodium fragile</name>
    <dbReference type="NCBI Taxonomy" id="5857"/>
    <lineage>
        <taxon>Eukaryota</taxon>
        <taxon>Sar</taxon>
        <taxon>Alveolata</taxon>
        <taxon>Apicomplexa</taxon>
        <taxon>Aconoidasida</taxon>
        <taxon>Haemosporida</taxon>
        <taxon>Plasmodiidae</taxon>
        <taxon>Plasmodium</taxon>
        <taxon>Plasmodium (Plasmodium)</taxon>
    </lineage>
</organism>
<evidence type="ECO:0000256" key="1">
    <source>
        <dbReference type="SAM" id="MobiDB-lite"/>
    </source>
</evidence>
<dbReference type="Proteomes" id="UP000054561">
    <property type="component" value="Unassembled WGS sequence"/>
</dbReference>
<dbReference type="GeneID" id="24270903"/>